<protein>
    <submittedName>
        <fullName evidence="1">DNA-binding protein</fullName>
    </submittedName>
</protein>
<reference evidence="1 2" key="1">
    <citation type="submission" date="2023-05" db="EMBL/GenBank/DDBJ databases">
        <title>Actinoplanes sp. NEAU-A12 genome sequencing.</title>
        <authorList>
            <person name="Wang Z.-S."/>
        </authorList>
    </citation>
    <scope>NUCLEOTIDE SEQUENCE [LARGE SCALE GENOMIC DNA]</scope>
    <source>
        <strain evidence="1 2">NEAU-A12</strain>
    </source>
</reference>
<evidence type="ECO:0000313" key="1">
    <source>
        <dbReference type="EMBL" id="MDI6099745.1"/>
    </source>
</evidence>
<dbReference type="Gene3D" id="1.10.238.160">
    <property type="match status" value="1"/>
</dbReference>
<organism evidence="1 2">
    <name type="scientific">Actinoplanes sandaracinus</name>
    <dbReference type="NCBI Taxonomy" id="3045177"/>
    <lineage>
        <taxon>Bacteria</taxon>
        <taxon>Bacillati</taxon>
        <taxon>Actinomycetota</taxon>
        <taxon>Actinomycetes</taxon>
        <taxon>Micromonosporales</taxon>
        <taxon>Micromonosporaceae</taxon>
        <taxon>Actinoplanes</taxon>
    </lineage>
</organism>
<evidence type="ECO:0000313" key="2">
    <source>
        <dbReference type="Proteomes" id="UP001241758"/>
    </source>
</evidence>
<sequence length="68" mass="7821">MQKIRFMGAAEIGKRLGVGRNRVYQITRDRDFPAPYQTLTMGSIWTVDDVEAWIREHRPGLAEEAEGE</sequence>
<dbReference type="GO" id="GO:0003677">
    <property type="term" value="F:DNA binding"/>
    <property type="evidence" value="ECO:0007669"/>
    <property type="project" value="UniProtKB-KW"/>
</dbReference>
<keyword evidence="2" id="KW-1185">Reference proteome</keyword>
<comment type="caution">
    <text evidence="1">The sequence shown here is derived from an EMBL/GenBank/DDBJ whole genome shotgun (WGS) entry which is preliminary data.</text>
</comment>
<accession>A0ABT6WJ38</accession>
<proteinExistence type="predicted"/>
<name>A0ABT6WJ38_9ACTN</name>
<dbReference type="Proteomes" id="UP001241758">
    <property type="component" value="Unassembled WGS sequence"/>
</dbReference>
<gene>
    <name evidence="1" type="ORF">QLQ12_14170</name>
</gene>
<dbReference type="EMBL" id="JASCTH010000008">
    <property type="protein sequence ID" value="MDI6099745.1"/>
    <property type="molecule type" value="Genomic_DNA"/>
</dbReference>
<dbReference type="RefSeq" id="WP_282760093.1">
    <property type="nucleotide sequence ID" value="NZ_JASCTH010000008.1"/>
</dbReference>
<keyword evidence="1" id="KW-0238">DNA-binding</keyword>